<feature type="transmembrane region" description="Helical" evidence="1">
    <location>
        <begin position="143"/>
        <end position="163"/>
    </location>
</feature>
<evidence type="ECO:0000256" key="1">
    <source>
        <dbReference type="SAM" id="Phobius"/>
    </source>
</evidence>
<reference evidence="2" key="1">
    <citation type="journal article" date="2014" name="Int. J. Syst. Evol. Microbiol.">
        <title>Complete genome sequence of Corynebacterium casei LMG S-19264T (=DSM 44701T), isolated from a smear-ripened cheese.</title>
        <authorList>
            <consortium name="US DOE Joint Genome Institute (JGI-PGF)"/>
            <person name="Walter F."/>
            <person name="Albersmeier A."/>
            <person name="Kalinowski J."/>
            <person name="Ruckert C."/>
        </authorList>
    </citation>
    <scope>NUCLEOTIDE SEQUENCE</scope>
    <source>
        <strain evidence="2">JCM 19831</strain>
    </source>
</reference>
<evidence type="ECO:0000313" key="3">
    <source>
        <dbReference type="Proteomes" id="UP000642070"/>
    </source>
</evidence>
<sequence length="264" mass="27514">MSARVQGWPFAVARTATSGYRLLLVPPPLADPARRALVQRAVAPGDDADGPATRRVGSLTLVYRTHRLLGADEHGRPLVMVYGFASPGRVAAVADEDLRFSLRTAQEVYRGERATIASPFPLASSVEPARLAGVGRPRRRAPLVASVAVVLLVAALIGAWAALRPGTPDEVWRAHLTGEFAERDVTVTIRGGNSGSVDDGTGCDYGVAGMSTGGATTTVRVTSAGADGCLPGGRLELVRAARGARIQWYGSGETPVMSGTATSM</sequence>
<organism evidence="2 3">
    <name type="scientific">Dactylosporangium sucinum</name>
    <dbReference type="NCBI Taxonomy" id="1424081"/>
    <lineage>
        <taxon>Bacteria</taxon>
        <taxon>Bacillati</taxon>
        <taxon>Actinomycetota</taxon>
        <taxon>Actinomycetes</taxon>
        <taxon>Micromonosporales</taxon>
        <taxon>Micromonosporaceae</taxon>
        <taxon>Dactylosporangium</taxon>
    </lineage>
</organism>
<dbReference type="RefSeq" id="WP_190255569.1">
    <property type="nucleotide sequence ID" value="NZ_BMPI01000058.1"/>
</dbReference>
<evidence type="ECO:0000313" key="2">
    <source>
        <dbReference type="EMBL" id="GGM68782.1"/>
    </source>
</evidence>
<protein>
    <submittedName>
        <fullName evidence="2">Uncharacterized protein</fullName>
    </submittedName>
</protein>
<accession>A0A917U9I5</accession>
<keyword evidence="1" id="KW-0812">Transmembrane</keyword>
<keyword evidence="3" id="KW-1185">Reference proteome</keyword>
<dbReference type="Proteomes" id="UP000642070">
    <property type="component" value="Unassembled WGS sequence"/>
</dbReference>
<reference evidence="2" key="2">
    <citation type="submission" date="2020-09" db="EMBL/GenBank/DDBJ databases">
        <authorList>
            <person name="Sun Q."/>
            <person name="Ohkuma M."/>
        </authorList>
    </citation>
    <scope>NUCLEOTIDE SEQUENCE</scope>
    <source>
        <strain evidence="2">JCM 19831</strain>
    </source>
</reference>
<proteinExistence type="predicted"/>
<dbReference type="EMBL" id="BMPI01000058">
    <property type="protein sequence ID" value="GGM68782.1"/>
    <property type="molecule type" value="Genomic_DNA"/>
</dbReference>
<dbReference type="AlphaFoldDB" id="A0A917U9I5"/>
<comment type="caution">
    <text evidence="2">The sequence shown here is derived from an EMBL/GenBank/DDBJ whole genome shotgun (WGS) entry which is preliminary data.</text>
</comment>
<gene>
    <name evidence="2" type="ORF">GCM10007977_083120</name>
</gene>
<keyword evidence="1" id="KW-1133">Transmembrane helix</keyword>
<name>A0A917U9I5_9ACTN</name>
<keyword evidence="1" id="KW-0472">Membrane</keyword>